<comment type="cofactor">
    <cofactor evidence="12">
        <name>Mn(2+)</name>
        <dbReference type="ChEBI" id="CHEBI:29035"/>
    </cofactor>
</comment>
<evidence type="ECO:0000256" key="7">
    <source>
        <dbReference type="ARBA" id="ARBA00022679"/>
    </source>
</evidence>
<evidence type="ECO:0000256" key="6">
    <source>
        <dbReference type="ARBA" id="ARBA00022605"/>
    </source>
</evidence>
<dbReference type="SMART" id="SM00917">
    <property type="entry name" value="LeuA_dimer"/>
    <property type="match status" value="1"/>
</dbReference>
<evidence type="ECO:0000256" key="12">
    <source>
        <dbReference type="HAMAP-Rule" id="MF_01025"/>
    </source>
</evidence>
<dbReference type="Gene3D" id="3.30.160.270">
    <property type="match status" value="1"/>
</dbReference>
<evidence type="ECO:0000256" key="11">
    <source>
        <dbReference type="ARBA" id="ARBA00029993"/>
    </source>
</evidence>
<dbReference type="EC" id="2.3.3.13" evidence="3 12"/>
<protein>
    <recommendedName>
        <fullName evidence="4 12">2-isopropylmalate synthase</fullName>
        <ecNumber evidence="3 12">2.3.3.13</ecNumber>
    </recommendedName>
    <alternativeName>
        <fullName evidence="11 12">Alpha-IPM synthase</fullName>
    </alternativeName>
    <alternativeName>
        <fullName evidence="12">Alpha-isopropylmalate synthase</fullName>
    </alternativeName>
</protein>
<comment type="function">
    <text evidence="12">Catalyzes the condensation of the acetyl group of acetyl-CoA with 3-methyl-2-oxobutanoate (2-ketoisovalerate) to form 3-carboxy-3-hydroxy-4-methylpentanoate (2-isopropylmalate).</text>
</comment>
<dbReference type="Gene3D" id="1.10.238.260">
    <property type="match status" value="1"/>
</dbReference>
<feature type="binding site" evidence="12">
    <location>
        <position position="241"/>
    </location>
    <ligand>
        <name>Mn(2+)</name>
        <dbReference type="ChEBI" id="CHEBI:29035"/>
    </ligand>
</feature>
<evidence type="ECO:0000313" key="15">
    <source>
        <dbReference type="Proteomes" id="UP000193570"/>
    </source>
</evidence>
<keyword evidence="15" id="KW-1185">Reference proteome</keyword>
<dbReference type="PROSITE" id="PS00816">
    <property type="entry name" value="AIPM_HOMOCIT_SYNTH_2"/>
    <property type="match status" value="1"/>
</dbReference>
<dbReference type="FunFam" id="1.10.238.260:FF:000001">
    <property type="entry name" value="2-isopropylmalate synthase"/>
    <property type="match status" value="1"/>
</dbReference>
<keyword evidence="14" id="KW-0012">Acyltransferase</keyword>
<evidence type="ECO:0000256" key="9">
    <source>
        <dbReference type="ARBA" id="ARBA00023211"/>
    </source>
</evidence>
<dbReference type="FunFam" id="3.20.20.70:FF:000010">
    <property type="entry name" value="2-isopropylmalate synthase"/>
    <property type="match status" value="1"/>
</dbReference>
<dbReference type="HAMAP" id="MF_01025">
    <property type="entry name" value="LeuA_type1"/>
    <property type="match status" value="1"/>
</dbReference>
<feature type="domain" description="Pyruvate carboxyltransferase" evidence="13">
    <location>
        <begin position="9"/>
        <end position="270"/>
    </location>
</feature>
<dbReference type="Pfam" id="PF22617">
    <property type="entry name" value="HCS_D2"/>
    <property type="match status" value="1"/>
</dbReference>
<dbReference type="PROSITE" id="PS50991">
    <property type="entry name" value="PYR_CT"/>
    <property type="match status" value="1"/>
</dbReference>
<dbReference type="SUPFAM" id="SSF51569">
    <property type="entry name" value="Aldolase"/>
    <property type="match status" value="1"/>
</dbReference>
<feature type="binding site" evidence="12">
    <location>
        <position position="207"/>
    </location>
    <ligand>
        <name>Mn(2+)</name>
        <dbReference type="ChEBI" id="CHEBI:29035"/>
    </ligand>
</feature>
<feature type="binding site" evidence="12">
    <location>
        <position position="18"/>
    </location>
    <ligand>
        <name>Mn(2+)</name>
        <dbReference type="ChEBI" id="CHEBI:29035"/>
    </ligand>
</feature>
<dbReference type="InterPro" id="IPR005671">
    <property type="entry name" value="LeuA_bact_synth"/>
</dbReference>
<reference evidence="14 15" key="1">
    <citation type="submission" date="2017-03" db="EMBL/GenBank/DDBJ databases">
        <authorList>
            <person name="Afonso C.L."/>
            <person name="Miller P.J."/>
            <person name="Scott M.A."/>
            <person name="Spackman E."/>
            <person name="Goraichik I."/>
            <person name="Dimitrov K.M."/>
            <person name="Suarez D.L."/>
            <person name="Swayne D.E."/>
        </authorList>
    </citation>
    <scope>NUCLEOTIDE SEQUENCE [LARGE SCALE GENOMIC DNA]</scope>
    <source>
        <strain evidence="14 15">CECT 8625</strain>
    </source>
</reference>
<dbReference type="InterPro" id="IPR050073">
    <property type="entry name" value="2-IPM_HCS-like"/>
</dbReference>
<dbReference type="InterPro" id="IPR000891">
    <property type="entry name" value="PYR_CT"/>
</dbReference>
<proteinExistence type="inferred from homology"/>
<comment type="subunit">
    <text evidence="12">Homodimer.</text>
</comment>
<dbReference type="PANTHER" id="PTHR10277:SF9">
    <property type="entry name" value="2-ISOPROPYLMALATE SYNTHASE 1, CHLOROPLASTIC-RELATED"/>
    <property type="match status" value="1"/>
</dbReference>
<name>A0A1X6ZDY1_9RHOB</name>
<dbReference type="CDD" id="cd07940">
    <property type="entry name" value="DRE_TIM_IPMS"/>
    <property type="match status" value="1"/>
</dbReference>
<dbReference type="InterPro" id="IPR013785">
    <property type="entry name" value="Aldolase_TIM"/>
</dbReference>
<dbReference type="InterPro" id="IPR036230">
    <property type="entry name" value="LeuA_allosteric_dom_sf"/>
</dbReference>
<evidence type="ECO:0000259" key="13">
    <source>
        <dbReference type="PROSITE" id="PS50991"/>
    </source>
</evidence>
<dbReference type="GO" id="GO:0009098">
    <property type="term" value="P:L-leucine biosynthetic process"/>
    <property type="evidence" value="ECO:0007669"/>
    <property type="project" value="UniProtKB-UniRule"/>
</dbReference>
<evidence type="ECO:0000256" key="3">
    <source>
        <dbReference type="ARBA" id="ARBA00012973"/>
    </source>
</evidence>
<keyword evidence="10 12" id="KW-0100">Branched-chain amino acid biosynthesis</keyword>
<feature type="binding site" evidence="12">
    <location>
        <position position="205"/>
    </location>
    <ligand>
        <name>Mn(2+)</name>
        <dbReference type="ChEBI" id="CHEBI:29035"/>
    </ligand>
</feature>
<evidence type="ECO:0000256" key="2">
    <source>
        <dbReference type="ARBA" id="ARBA00009396"/>
    </source>
</evidence>
<dbReference type="UniPathway" id="UPA00048">
    <property type="reaction ID" value="UER00070"/>
</dbReference>
<comment type="catalytic activity">
    <reaction evidence="12">
        <text>3-methyl-2-oxobutanoate + acetyl-CoA + H2O = (2S)-2-isopropylmalate + CoA + H(+)</text>
        <dbReference type="Rhea" id="RHEA:21524"/>
        <dbReference type="ChEBI" id="CHEBI:1178"/>
        <dbReference type="ChEBI" id="CHEBI:11851"/>
        <dbReference type="ChEBI" id="CHEBI:15377"/>
        <dbReference type="ChEBI" id="CHEBI:15378"/>
        <dbReference type="ChEBI" id="CHEBI:57287"/>
        <dbReference type="ChEBI" id="CHEBI:57288"/>
        <dbReference type="EC" id="2.3.3.13"/>
    </reaction>
</comment>
<dbReference type="GO" id="GO:0005829">
    <property type="term" value="C:cytosol"/>
    <property type="evidence" value="ECO:0007669"/>
    <property type="project" value="TreeGrafter"/>
</dbReference>
<accession>A0A1X6ZDY1</accession>
<keyword evidence="9 12" id="KW-0464">Manganese</keyword>
<dbReference type="GO" id="GO:0003985">
    <property type="term" value="F:acetyl-CoA C-acetyltransferase activity"/>
    <property type="evidence" value="ECO:0007669"/>
    <property type="project" value="UniProtKB-UniRule"/>
</dbReference>
<dbReference type="OrthoDB" id="9803573at2"/>
<dbReference type="RefSeq" id="WP_085792098.1">
    <property type="nucleotide sequence ID" value="NZ_FWFK01000004.1"/>
</dbReference>
<dbReference type="FunFam" id="3.30.160.270:FF:000003">
    <property type="entry name" value="2-isopropylmalate synthase"/>
    <property type="match status" value="1"/>
</dbReference>
<evidence type="ECO:0000256" key="4">
    <source>
        <dbReference type="ARBA" id="ARBA00018198"/>
    </source>
</evidence>
<comment type="similarity">
    <text evidence="2 12">Belongs to the alpha-IPM synthase/homocitrate synthase family. LeuA type 1 subfamily.</text>
</comment>
<dbReference type="GO" id="GO:0030145">
    <property type="term" value="F:manganese ion binding"/>
    <property type="evidence" value="ECO:0007669"/>
    <property type="project" value="UniProtKB-UniRule"/>
</dbReference>
<dbReference type="Pfam" id="PF08502">
    <property type="entry name" value="LeuA_dimer"/>
    <property type="match status" value="1"/>
</dbReference>
<dbReference type="InterPro" id="IPR013709">
    <property type="entry name" value="2-isopropylmalate_synth_dimer"/>
</dbReference>
<dbReference type="AlphaFoldDB" id="A0A1X6ZDY1"/>
<evidence type="ECO:0000256" key="1">
    <source>
        <dbReference type="ARBA" id="ARBA00004689"/>
    </source>
</evidence>
<organism evidence="14 15">
    <name type="scientific">Roseivivax jejudonensis</name>
    <dbReference type="NCBI Taxonomy" id="1529041"/>
    <lineage>
        <taxon>Bacteria</taxon>
        <taxon>Pseudomonadati</taxon>
        <taxon>Pseudomonadota</taxon>
        <taxon>Alphaproteobacteria</taxon>
        <taxon>Rhodobacterales</taxon>
        <taxon>Roseobacteraceae</taxon>
        <taxon>Roseivivax</taxon>
    </lineage>
</organism>
<keyword evidence="8 12" id="KW-0479">Metal-binding</keyword>
<dbReference type="PANTHER" id="PTHR10277">
    <property type="entry name" value="HOMOCITRATE SYNTHASE-RELATED"/>
    <property type="match status" value="1"/>
</dbReference>
<evidence type="ECO:0000256" key="10">
    <source>
        <dbReference type="ARBA" id="ARBA00023304"/>
    </source>
</evidence>
<evidence type="ECO:0000313" key="14">
    <source>
        <dbReference type="EMBL" id="SLN48962.1"/>
    </source>
</evidence>
<dbReference type="InterPro" id="IPR002034">
    <property type="entry name" value="AIPM/Hcit_synth_CS"/>
</dbReference>
<keyword evidence="12" id="KW-0963">Cytoplasm</keyword>
<dbReference type="EMBL" id="FWFK01000004">
    <property type="protein sequence ID" value="SLN48962.1"/>
    <property type="molecule type" value="Genomic_DNA"/>
</dbReference>
<dbReference type="InterPro" id="IPR054691">
    <property type="entry name" value="LeuA/HCS_post-cat"/>
</dbReference>
<evidence type="ECO:0000256" key="8">
    <source>
        <dbReference type="ARBA" id="ARBA00022723"/>
    </source>
</evidence>
<dbReference type="NCBIfam" id="NF002086">
    <property type="entry name" value="PRK00915.1-3"/>
    <property type="match status" value="1"/>
</dbReference>
<dbReference type="GO" id="GO:0003852">
    <property type="term" value="F:2-isopropylmalate synthase activity"/>
    <property type="evidence" value="ECO:0007669"/>
    <property type="project" value="UniProtKB-UniRule"/>
</dbReference>
<dbReference type="NCBIfam" id="TIGR00973">
    <property type="entry name" value="leuA_bact"/>
    <property type="match status" value="1"/>
</dbReference>
<sequence>MTQTDKDRVLIFDTTLRDGEQSPGATMTHAEKLEIAELLDEMGVDIIEAGFPVASEGDFRAVKEIAERAKQAVICGLARANPTDIDRCWEAVRHAERPRIHTFIGTSPLHRAIPNLDKEQMAERIEHTVSHARNLCDNVQWSPMDATRTEWDYLCRVVEIAIKAGATTINIPDTVGYTAPVESADLIRRLIATVPGADEVVFATHCHNDLGMATANSLAAVEGGARQIECTINGLGERAGNTALEEVVMALRTRGDILPYDTRIDTRKIMHISRRVATVSGFPVQYNKAIVGKNAFAHESGIHQDGMLKNAETFEIMRPEDVGLSATSLVMGKHSGRAALRSKLSELGVEVGDNQLKDLFVRFKELADRKKEVYDEDILALVTATTTDGMADRLQIINLAVTCGTGGPARAELEMEIDGQEVSATCEGDGPVDATFKAVRELHPNGARLQLYQVHAVTEGTDAQATVSVRLEEDGMFATGQSADTDTVVASARAYVNALNRLLVRRDKTGPGSDAREISYKDAG</sequence>
<evidence type="ECO:0000256" key="5">
    <source>
        <dbReference type="ARBA" id="ARBA00022430"/>
    </source>
</evidence>
<keyword evidence="5 12" id="KW-0432">Leucine biosynthesis</keyword>
<keyword evidence="6 12" id="KW-0028">Amino-acid biosynthesis</keyword>
<dbReference type="PROSITE" id="PS00815">
    <property type="entry name" value="AIPM_HOMOCIT_SYNTH_1"/>
    <property type="match status" value="1"/>
</dbReference>
<feature type="region of interest" description="Regulatory domain" evidence="12">
    <location>
        <begin position="395"/>
        <end position="524"/>
    </location>
</feature>
<dbReference type="Pfam" id="PF00682">
    <property type="entry name" value="HMGL-like"/>
    <property type="match status" value="1"/>
</dbReference>
<gene>
    <name evidence="14" type="primary">leuA_2</name>
    <name evidence="12" type="synonym">leuA</name>
    <name evidence="14" type="ORF">ROJ8625_02402</name>
</gene>
<dbReference type="Proteomes" id="UP000193570">
    <property type="component" value="Unassembled WGS sequence"/>
</dbReference>
<dbReference type="SUPFAM" id="SSF110921">
    <property type="entry name" value="2-isopropylmalate synthase LeuA, allosteric (dimerisation) domain"/>
    <property type="match status" value="1"/>
</dbReference>
<dbReference type="NCBIfam" id="NF002087">
    <property type="entry name" value="PRK00915.1-4"/>
    <property type="match status" value="1"/>
</dbReference>
<keyword evidence="7 12" id="KW-0808">Transferase</keyword>
<dbReference type="Gene3D" id="3.20.20.70">
    <property type="entry name" value="Aldolase class I"/>
    <property type="match status" value="1"/>
</dbReference>
<comment type="pathway">
    <text evidence="1 12">Amino-acid biosynthesis; L-leucine biosynthesis; L-leucine from 3-methyl-2-oxobutanoate: step 1/4.</text>
</comment>